<keyword evidence="2" id="KW-1185">Reference proteome</keyword>
<dbReference type="Proteomes" id="UP000255297">
    <property type="component" value="Unassembled WGS sequence"/>
</dbReference>
<evidence type="ECO:0000313" key="1">
    <source>
        <dbReference type="EMBL" id="STY31241.1"/>
    </source>
</evidence>
<organism evidence="1 2">
    <name type="scientific">Legionella wadsworthii</name>
    <dbReference type="NCBI Taxonomy" id="28088"/>
    <lineage>
        <taxon>Bacteria</taxon>
        <taxon>Pseudomonadati</taxon>
        <taxon>Pseudomonadota</taxon>
        <taxon>Gammaproteobacteria</taxon>
        <taxon>Legionellales</taxon>
        <taxon>Legionellaceae</taxon>
        <taxon>Legionella</taxon>
    </lineage>
</organism>
<dbReference type="EMBL" id="UGPB01000001">
    <property type="protein sequence ID" value="STY31241.1"/>
    <property type="molecule type" value="Genomic_DNA"/>
</dbReference>
<dbReference type="RefSeq" id="WP_031566280.1">
    <property type="nucleotide sequence ID" value="NZ_CAAAIS010000016.1"/>
</dbReference>
<accession>A0A378LV13</accession>
<name>A0A378LV13_9GAMM</name>
<protein>
    <submittedName>
        <fullName evidence="1">Uncharacterized protein</fullName>
    </submittedName>
</protein>
<evidence type="ECO:0000313" key="2">
    <source>
        <dbReference type="Proteomes" id="UP000255297"/>
    </source>
</evidence>
<gene>
    <name evidence="1" type="ORF">NCTC11532_02804</name>
</gene>
<reference evidence="1 2" key="1">
    <citation type="submission" date="2018-06" db="EMBL/GenBank/DDBJ databases">
        <authorList>
            <consortium name="Pathogen Informatics"/>
            <person name="Doyle S."/>
        </authorList>
    </citation>
    <scope>NUCLEOTIDE SEQUENCE [LARGE SCALE GENOMIC DNA]</scope>
    <source>
        <strain evidence="1 2">NCTC11532</strain>
    </source>
</reference>
<sequence>MSAQDNLEEIKNQLLAIKKHGKNIAQDDAKLFDLFIDSYRNNYMDLDSFPILTAEEIKKALAYDSRFQTSPDKTQYNLEEAFYIKWLYWTEAFEKGFKTKSITWV</sequence>
<dbReference type="AlphaFoldDB" id="A0A378LV13"/>
<proteinExistence type="predicted"/>